<organism evidence="2">
    <name type="scientific">freshwater metagenome</name>
    <dbReference type="NCBI Taxonomy" id="449393"/>
    <lineage>
        <taxon>unclassified sequences</taxon>
        <taxon>metagenomes</taxon>
        <taxon>ecological metagenomes</taxon>
    </lineage>
</organism>
<sequence length="232" mass="25948">MARIKKPELNLILADKLLAWADKYDVANDGYVRGLYDALNSRKNLQVWASLNPIEYLPMPELKAGLSLAKWTRFITVLRNVLVFLPVALTWAAVGQATTAFSIYLKANGSDIVNFLDFWQNGYGVLGEEWRIANVALLDFLIIMVVIVLTLLASVFSRRVSELQVLAEKETDRQRILLSVEIASYLFDKQKVTNVTMNQSLARALDKLLNATDAIEATAKALEKTSKSKGLN</sequence>
<evidence type="ECO:0000313" key="3">
    <source>
        <dbReference type="EMBL" id="CAB4946342.1"/>
    </source>
</evidence>
<protein>
    <submittedName>
        <fullName evidence="2">Unannotated protein</fullName>
    </submittedName>
</protein>
<dbReference type="EMBL" id="CAEZYS010000147">
    <property type="protein sequence ID" value="CAB4741957.1"/>
    <property type="molecule type" value="Genomic_DNA"/>
</dbReference>
<dbReference type="AlphaFoldDB" id="A0A6J6T4Y1"/>
<proteinExistence type="predicted"/>
<keyword evidence="1" id="KW-1133">Transmembrane helix</keyword>
<keyword evidence="1" id="KW-0812">Transmembrane</keyword>
<evidence type="ECO:0000313" key="2">
    <source>
        <dbReference type="EMBL" id="CAB4741957.1"/>
    </source>
</evidence>
<accession>A0A6J6T4Y1</accession>
<gene>
    <name evidence="2" type="ORF">UFOPK2782_00973</name>
    <name evidence="3" type="ORF">UFOPK3828_00121</name>
</gene>
<dbReference type="EMBL" id="CAFBNP010000010">
    <property type="protein sequence ID" value="CAB4946342.1"/>
    <property type="molecule type" value="Genomic_DNA"/>
</dbReference>
<reference evidence="2" key="1">
    <citation type="submission" date="2020-05" db="EMBL/GenBank/DDBJ databases">
        <authorList>
            <person name="Chiriac C."/>
            <person name="Salcher M."/>
            <person name="Ghai R."/>
            <person name="Kavagutti S V."/>
        </authorList>
    </citation>
    <scope>NUCLEOTIDE SEQUENCE</scope>
</reference>
<feature type="transmembrane region" description="Helical" evidence="1">
    <location>
        <begin position="132"/>
        <end position="156"/>
    </location>
</feature>
<feature type="transmembrane region" description="Helical" evidence="1">
    <location>
        <begin position="81"/>
        <end position="105"/>
    </location>
</feature>
<name>A0A6J6T4Y1_9ZZZZ</name>
<evidence type="ECO:0000256" key="1">
    <source>
        <dbReference type="SAM" id="Phobius"/>
    </source>
</evidence>
<keyword evidence="1" id="KW-0472">Membrane</keyword>